<comment type="caution">
    <text evidence="2">The sequence shown here is derived from an EMBL/GenBank/DDBJ whole genome shotgun (WGS) entry which is preliminary data.</text>
</comment>
<keyword evidence="3" id="KW-1185">Reference proteome</keyword>
<feature type="domain" description="CARD" evidence="1">
    <location>
        <begin position="41"/>
        <end position="94"/>
    </location>
</feature>
<sequence>MGPDEISGRLLKYAARELNIAVARFQLQINFKDIVTTIKHRPIAQQLISRGVLKAEEMEEIEKWVGSIRRNQKLLEILWNKGTGDLKEFLSVLESDSTYHHLVAQIKNTKGGDNDSKTLVTECDGLHNDKIPKDLRDLHDQYLMEWLKSYQKFVVTEATLQVKKQLTRDNFVLIVGKPGSGKSSILRYIAIELCNNNGFDVIPIVLEPLNILQYFNCGRKQLFAIDDLFGKHEACHQSADIWALQLEPILKRLSIDMVRTKDSQQGNFKIIVTCSSEIFEDENFKRLKIPNKYVCKLSDFILNNDQMQKMMCKARSSKHDLTSLEGYKPSNEMYDFEFPLLATLCDGRSTNDQIELLKDPLNYIVTDFREIREQHNTQYCVIAACALFENSFKEELFNTEAMSNFLTYLEEFYLEYDLSLTKSSLIKQLKNNFQQLEKTRLHIYIKKTDQTYHFVHERIYDIAAAHCGQTFFNGFVNLASSQFIRERYCLATDKHNKQLVVIKDKNLKRYLDRLIRDLENGILGSTFQNKQLQNKHFRKQFAVYCEKRKLKVIEIFDKLNCREKNSSDLEHKMDTFENLDLTNDIPTFVTKHIHTVMKVTYHL</sequence>
<dbReference type="Proteomes" id="UP000596742">
    <property type="component" value="Unassembled WGS sequence"/>
</dbReference>
<dbReference type="EMBL" id="UYJE01009502">
    <property type="protein sequence ID" value="VDI74072.1"/>
    <property type="molecule type" value="Genomic_DNA"/>
</dbReference>
<dbReference type="SUPFAM" id="SSF47986">
    <property type="entry name" value="DEATH domain"/>
    <property type="match status" value="1"/>
</dbReference>
<dbReference type="SUPFAM" id="SSF52540">
    <property type="entry name" value="P-loop containing nucleoside triphosphate hydrolases"/>
    <property type="match status" value="2"/>
</dbReference>
<dbReference type="InterPro" id="IPR011029">
    <property type="entry name" value="DEATH-like_dom_sf"/>
</dbReference>
<evidence type="ECO:0000313" key="3">
    <source>
        <dbReference type="Proteomes" id="UP000596742"/>
    </source>
</evidence>
<protein>
    <recommendedName>
        <fullName evidence="1">CARD domain-containing protein</fullName>
    </recommendedName>
</protein>
<dbReference type="Gene3D" id="1.10.533.10">
    <property type="entry name" value="Death Domain, Fas"/>
    <property type="match status" value="1"/>
</dbReference>
<dbReference type="PROSITE" id="PS50209">
    <property type="entry name" value="CARD"/>
    <property type="match status" value="1"/>
</dbReference>
<dbReference type="Pfam" id="PF00619">
    <property type="entry name" value="CARD"/>
    <property type="match status" value="1"/>
</dbReference>
<organism evidence="2 3">
    <name type="scientific">Mytilus galloprovincialis</name>
    <name type="common">Mediterranean mussel</name>
    <dbReference type="NCBI Taxonomy" id="29158"/>
    <lineage>
        <taxon>Eukaryota</taxon>
        <taxon>Metazoa</taxon>
        <taxon>Spiralia</taxon>
        <taxon>Lophotrochozoa</taxon>
        <taxon>Mollusca</taxon>
        <taxon>Bivalvia</taxon>
        <taxon>Autobranchia</taxon>
        <taxon>Pteriomorphia</taxon>
        <taxon>Mytilida</taxon>
        <taxon>Mytiloidea</taxon>
        <taxon>Mytilidae</taxon>
        <taxon>Mytilinae</taxon>
        <taxon>Mytilus</taxon>
    </lineage>
</organism>
<name>A0A8B6H666_MYTGA</name>
<dbReference type="Gene3D" id="3.40.50.300">
    <property type="entry name" value="P-loop containing nucleotide triphosphate hydrolases"/>
    <property type="match status" value="1"/>
</dbReference>
<dbReference type="InterPro" id="IPR049050">
    <property type="entry name" value="nSTAND3"/>
</dbReference>
<evidence type="ECO:0000259" key="1">
    <source>
        <dbReference type="PROSITE" id="PS50209"/>
    </source>
</evidence>
<accession>A0A8B6H666</accession>
<dbReference type="Pfam" id="PF20720">
    <property type="entry name" value="nSTAND3"/>
    <property type="match status" value="1"/>
</dbReference>
<proteinExistence type="predicted"/>
<dbReference type="InterPro" id="IPR001315">
    <property type="entry name" value="CARD"/>
</dbReference>
<dbReference type="AlphaFoldDB" id="A0A8B6H666"/>
<dbReference type="InterPro" id="IPR027417">
    <property type="entry name" value="P-loop_NTPase"/>
</dbReference>
<gene>
    <name evidence="2" type="ORF">MGAL_10B002602</name>
</gene>
<evidence type="ECO:0000313" key="2">
    <source>
        <dbReference type="EMBL" id="VDI74072.1"/>
    </source>
</evidence>
<dbReference type="CDD" id="cd01671">
    <property type="entry name" value="CARD"/>
    <property type="match status" value="1"/>
</dbReference>
<dbReference type="GO" id="GO:0042981">
    <property type="term" value="P:regulation of apoptotic process"/>
    <property type="evidence" value="ECO:0007669"/>
    <property type="project" value="InterPro"/>
</dbReference>
<reference evidence="2" key="1">
    <citation type="submission" date="2018-11" db="EMBL/GenBank/DDBJ databases">
        <authorList>
            <person name="Alioto T."/>
            <person name="Alioto T."/>
        </authorList>
    </citation>
    <scope>NUCLEOTIDE SEQUENCE</scope>
</reference>